<feature type="non-terminal residue" evidence="1">
    <location>
        <position position="89"/>
    </location>
</feature>
<reference evidence="1 2" key="1">
    <citation type="submission" date="2023-11" db="EMBL/GenBank/DDBJ databases">
        <title>Halocaridina rubra genome assembly.</title>
        <authorList>
            <person name="Smith C."/>
        </authorList>
    </citation>
    <scope>NUCLEOTIDE SEQUENCE [LARGE SCALE GENOMIC DNA]</scope>
    <source>
        <strain evidence="1">EP-1</strain>
        <tissue evidence="1">Whole</tissue>
    </source>
</reference>
<organism evidence="1 2">
    <name type="scientific">Halocaridina rubra</name>
    <name type="common">Hawaiian red shrimp</name>
    <dbReference type="NCBI Taxonomy" id="373956"/>
    <lineage>
        <taxon>Eukaryota</taxon>
        <taxon>Metazoa</taxon>
        <taxon>Ecdysozoa</taxon>
        <taxon>Arthropoda</taxon>
        <taxon>Crustacea</taxon>
        <taxon>Multicrustacea</taxon>
        <taxon>Malacostraca</taxon>
        <taxon>Eumalacostraca</taxon>
        <taxon>Eucarida</taxon>
        <taxon>Decapoda</taxon>
        <taxon>Pleocyemata</taxon>
        <taxon>Caridea</taxon>
        <taxon>Atyoidea</taxon>
        <taxon>Atyidae</taxon>
        <taxon>Halocaridina</taxon>
    </lineage>
</organism>
<keyword evidence="2" id="KW-1185">Reference proteome</keyword>
<sequence length="89" mass="10120">MAVHCCSSTFGNLYIQAAPDNIISHGERLNKRVGNPTSLHKEIKRYANSSFITFFIFSLCAQWLHSVETIIQEILSLRQGFVPDRCHNP</sequence>
<dbReference type="EMBL" id="JAXCGZ010004291">
    <property type="protein sequence ID" value="KAK7081984.1"/>
    <property type="molecule type" value="Genomic_DNA"/>
</dbReference>
<protein>
    <submittedName>
        <fullName evidence="1">Uncharacterized protein</fullName>
    </submittedName>
</protein>
<proteinExistence type="predicted"/>
<dbReference type="Proteomes" id="UP001381693">
    <property type="component" value="Unassembled WGS sequence"/>
</dbReference>
<name>A0AAN9ABT6_HALRR</name>
<accession>A0AAN9ABT6</accession>
<comment type="caution">
    <text evidence="1">The sequence shown here is derived from an EMBL/GenBank/DDBJ whole genome shotgun (WGS) entry which is preliminary data.</text>
</comment>
<evidence type="ECO:0000313" key="2">
    <source>
        <dbReference type="Proteomes" id="UP001381693"/>
    </source>
</evidence>
<gene>
    <name evidence="1" type="ORF">SK128_000187</name>
</gene>
<evidence type="ECO:0000313" key="1">
    <source>
        <dbReference type="EMBL" id="KAK7081984.1"/>
    </source>
</evidence>
<dbReference type="AlphaFoldDB" id="A0AAN9ABT6"/>